<comment type="cofactor">
    <cofactor evidence="1 12 13">
        <name>Zn(2+)</name>
        <dbReference type="ChEBI" id="CHEBI:29105"/>
    </cofactor>
</comment>
<dbReference type="NCBIfam" id="NF004064">
    <property type="entry name" value="PRK05578.1"/>
    <property type="match status" value="1"/>
</dbReference>
<dbReference type="GeneID" id="28897598"/>
<dbReference type="STRING" id="1328760.A0A165HNV0"/>
<evidence type="ECO:0000256" key="7">
    <source>
        <dbReference type="ARBA" id="ARBA00022833"/>
    </source>
</evidence>
<dbReference type="RefSeq" id="XP_018189339.1">
    <property type="nucleotide sequence ID" value="XM_018332461.1"/>
</dbReference>
<dbReference type="AlphaFoldDB" id="A0A165HNV0"/>
<dbReference type="OrthoDB" id="414540at2759"/>
<dbReference type="PROSITE" id="PS00903">
    <property type="entry name" value="CYT_DCMP_DEAMINASES_1"/>
    <property type="match status" value="1"/>
</dbReference>
<accession>A0A165HNV0</accession>
<evidence type="ECO:0000256" key="8">
    <source>
        <dbReference type="ARBA" id="ARBA00032005"/>
    </source>
</evidence>
<dbReference type="PROSITE" id="PS51747">
    <property type="entry name" value="CYT_DCMP_DEAMINASES_2"/>
    <property type="match status" value="1"/>
</dbReference>
<dbReference type="InterPro" id="IPR016192">
    <property type="entry name" value="APOBEC/CMP_deaminase_Zn-bd"/>
</dbReference>
<dbReference type="GO" id="GO:0055086">
    <property type="term" value="P:nucleobase-containing small molecule metabolic process"/>
    <property type="evidence" value="ECO:0007669"/>
    <property type="project" value="UniProtKB-ARBA"/>
</dbReference>
<comment type="function">
    <text evidence="2 13">This enzyme scavenges exogenous and endogenous cytidine and 2'-deoxycytidine for UMP synthesis.</text>
</comment>
<feature type="binding site" evidence="12">
    <location>
        <position position="73"/>
    </location>
    <ligand>
        <name>Zn(2+)</name>
        <dbReference type="ChEBI" id="CHEBI:29105"/>
        <note>catalytic</note>
    </ligand>
</feature>
<dbReference type="GO" id="GO:0005829">
    <property type="term" value="C:cytosol"/>
    <property type="evidence" value="ECO:0007669"/>
    <property type="project" value="TreeGrafter"/>
</dbReference>
<comment type="catalytic activity">
    <reaction evidence="9 13">
        <text>cytidine + H2O + H(+) = uridine + NH4(+)</text>
        <dbReference type="Rhea" id="RHEA:16069"/>
        <dbReference type="ChEBI" id="CHEBI:15377"/>
        <dbReference type="ChEBI" id="CHEBI:15378"/>
        <dbReference type="ChEBI" id="CHEBI:16704"/>
        <dbReference type="ChEBI" id="CHEBI:17562"/>
        <dbReference type="ChEBI" id="CHEBI:28938"/>
        <dbReference type="EC" id="3.5.4.5"/>
    </reaction>
</comment>
<evidence type="ECO:0000313" key="16">
    <source>
        <dbReference type="Proteomes" id="UP000076632"/>
    </source>
</evidence>
<keyword evidence="7 12" id="KW-0862">Zinc</keyword>
<dbReference type="FunCoup" id="A0A165HNV0">
    <property type="interactions" value="163"/>
</dbReference>
<feature type="binding site" evidence="12">
    <location>
        <position position="106"/>
    </location>
    <ligand>
        <name>Zn(2+)</name>
        <dbReference type="ChEBI" id="CHEBI:29105"/>
        <note>catalytic</note>
    </ligand>
</feature>
<evidence type="ECO:0000256" key="6">
    <source>
        <dbReference type="ARBA" id="ARBA00022801"/>
    </source>
</evidence>
<dbReference type="Pfam" id="PF00383">
    <property type="entry name" value="dCMP_cyt_deam_1"/>
    <property type="match status" value="1"/>
</dbReference>
<dbReference type="EC" id="3.5.4.5" evidence="4 13"/>
<dbReference type="GO" id="GO:0004126">
    <property type="term" value="F:cytidine deaminase activity"/>
    <property type="evidence" value="ECO:0007669"/>
    <property type="project" value="UniProtKB-UniRule"/>
</dbReference>
<dbReference type="GO" id="GO:0072527">
    <property type="term" value="P:pyrimidine-containing compound metabolic process"/>
    <property type="evidence" value="ECO:0007669"/>
    <property type="project" value="UniProtKB-ARBA"/>
</dbReference>
<keyword evidence="5 12" id="KW-0479">Metal-binding</keyword>
<organism evidence="15 16">
    <name type="scientific">Xylona heveae (strain CBS 132557 / TC161)</name>
    <dbReference type="NCBI Taxonomy" id="1328760"/>
    <lineage>
        <taxon>Eukaryota</taxon>
        <taxon>Fungi</taxon>
        <taxon>Dikarya</taxon>
        <taxon>Ascomycota</taxon>
        <taxon>Pezizomycotina</taxon>
        <taxon>Xylonomycetes</taxon>
        <taxon>Xylonales</taxon>
        <taxon>Xylonaceae</taxon>
        <taxon>Xylona</taxon>
    </lineage>
</organism>
<dbReference type="CDD" id="cd01283">
    <property type="entry name" value="cytidine_deaminase"/>
    <property type="match status" value="1"/>
</dbReference>
<evidence type="ECO:0000256" key="5">
    <source>
        <dbReference type="ARBA" id="ARBA00022723"/>
    </source>
</evidence>
<dbReference type="OMA" id="LTHFTCV"/>
<evidence type="ECO:0000256" key="2">
    <source>
        <dbReference type="ARBA" id="ARBA00003949"/>
    </source>
</evidence>
<dbReference type="PANTHER" id="PTHR11644:SF2">
    <property type="entry name" value="CYTIDINE DEAMINASE"/>
    <property type="match status" value="1"/>
</dbReference>
<feature type="binding site" evidence="11">
    <location>
        <begin position="62"/>
        <end position="68"/>
    </location>
    <ligand>
        <name>substrate</name>
    </ligand>
</feature>
<gene>
    <name evidence="15" type="ORF">L228DRAFT_246631</name>
</gene>
<dbReference type="InterPro" id="IPR002125">
    <property type="entry name" value="CMP_dCMP_dom"/>
</dbReference>
<evidence type="ECO:0000256" key="11">
    <source>
        <dbReference type="PIRSR" id="PIRSR606262-2"/>
    </source>
</evidence>
<dbReference type="Gene3D" id="3.40.140.10">
    <property type="entry name" value="Cytidine Deaminase, domain 2"/>
    <property type="match status" value="1"/>
</dbReference>
<protein>
    <recommendedName>
        <fullName evidence="4 13">Cytidine deaminase</fullName>
        <ecNumber evidence="4 13">3.5.4.5</ecNumber>
    </recommendedName>
    <alternativeName>
        <fullName evidence="8 13">Cytidine aminohydrolase</fullName>
    </alternativeName>
</protein>
<feature type="domain" description="CMP/dCMP-type deaminase" evidence="14">
    <location>
        <begin position="21"/>
        <end position="148"/>
    </location>
</feature>
<evidence type="ECO:0000256" key="4">
    <source>
        <dbReference type="ARBA" id="ARBA00012783"/>
    </source>
</evidence>
<dbReference type="Proteomes" id="UP000076632">
    <property type="component" value="Unassembled WGS sequence"/>
</dbReference>
<dbReference type="GO" id="GO:0042802">
    <property type="term" value="F:identical protein binding"/>
    <property type="evidence" value="ECO:0007669"/>
    <property type="project" value="UniProtKB-ARBA"/>
</dbReference>
<comment type="similarity">
    <text evidence="3 13">Belongs to the cytidine and deoxycytidylate deaminase family.</text>
</comment>
<sequence>MTQIINTETHSLASKWDIEPSVLQNLRDECASAKGRAYCPYSKFQVGACLLTHDGALISGANVENASYPVGLCAERTALSKAVTEGQRSFKALAVSTNITPPASPCGMCRQFIREFCDLKMPIFMYDKNGDCVVRTVEELLPMSFGPADLAA</sequence>
<feature type="binding site" evidence="12">
    <location>
        <position position="109"/>
    </location>
    <ligand>
        <name>Zn(2+)</name>
        <dbReference type="ChEBI" id="CHEBI:29105"/>
        <note>catalytic</note>
    </ligand>
</feature>
<evidence type="ECO:0000259" key="14">
    <source>
        <dbReference type="PROSITE" id="PS51747"/>
    </source>
</evidence>
<evidence type="ECO:0000256" key="13">
    <source>
        <dbReference type="RuleBase" id="RU364006"/>
    </source>
</evidence>
<reference evidence="15 16" key="1">
    <citation type="journal article" date="2016" name="Fungal Biol.">
        <title>The genome of Xylona heveae provides a window into fungal endophytism.</title>
        <authorList>
            <person name="Gazis R."/>
            <person name="Kuo A."/>
            <person name="Riley R."/>
            <person name="LaButti K."/>
            <person name="Lipzen A."/>
            <person name="Lin J."/>
            <person name="Amirebrahimi M."/>
            <person name="Hesse C.N."/>
            <person name="Spatafora J.W."/>
            <person name="Henrissat B."/>
            <person name="Hainaut M."/>
            <person name="Grigoriev I.V."/>
            <person name="Hibbett D.S."/>
        </authorList>
    </citation>
    <scope>NUCLEOTIDE SEQUENCE [LARGE SCALE GENOMIC DNA]</scope>
    <source>
        <strain evidence="15 16">TC161</strain>
    </source>
</reference>
<dbReference type="InterPro" id="IPR050202">
    <property type="entry name" value="Cyt/Deoxycyt_deaminase"/>
</dbReference>
<dbReference type="InterPro" id="IPR006262">
    <property type="entry name" value="Cyt_deam_tetra"/>
</dbReference>
<name>A0A165HNV0_XYLHT</name>
<keyword evidence="16" id="KW-1185">Reference proteome</keyword>
<dbReference type="InterPro" id="IPR016193">
    <property type="entry name" value="Cytidine_deaminase-like"/>
</dbReference>
<evidence type="ECO:0000256" key="3">
    <source>
        <dbReference type="ARBA" id="ARBA00006576"/>
    </source>
</evidence>
<dbReference type="PANTHER" id="PTHR11644">
    <property type="entry name" value="CYTIDINE DEAMINASE"/>
    <property type="match status" value="1"/>
</dbReference>
<dbReference type="FunFam" id="3.40.140.10:FF:000008">
    <property type="entry name" value="Cytidine deaminase"/>
    <property type="match status" value="1"/>
</dbReference>
<dbReference type="NCBIfam" id="TIGR01354">
    <property type="entry name" value="cyt_deam_tetra"/>
    <property type="match status" value="1"/>
</dbReference>
<dbReference type="EMBL" id="KV407457">
    <property type="protein sequence ID" value="KZF23784.1"/>
    <property type="molecule type" value="Genomic_DNA"/>
</dbReference>
<comment type="catalytic activity">
    <reaction evidence="13">
        <text>2'-deoxycytidine + H2O + H(+) = 2'-deoxyuridine + NH4(+)</text>
        <dbReference type="Rhea" id="RHEA:13433"/>
        <dbReference type="ChEBI" id="CHEBI:15377"/>
        <dbReference type="ChEBI" id="CHEBI:15378"/>
        <dbReference type="ChEBI" id="CHEBI:15698"/>
        <dbReference type="ChEBI" id="CHEBI:16450"/>
        <dbReference type="ChEBI" id="CHEBI:28938"/>
        <dbReference type="EC" id="3.5.4.5"/>
    </reaction>
</comment>
<evidence type="ECO:0000313" key="15">
    <source>
        <dbReference type="EMBL" id="KZF23784.1"/>
    </source>
</evidence>
<evidence type="ECO:0000256" key="9">
    <source>
        <dbReference type="ARBA" id="ARBA00049558"/>
    </source>
</evidence>
<evidence type="ECO:0000256" key="10">
    <source>
        <dbReference type="PIRSR" id="PIRSR606262-1"/>
    </source>
</evidence>
<dbReference type="GO" id="GO:0008270">
    <property type="term" value="F:zinc ion binding"/>
    <property type="evidence" value="ECO:0007669"/>
    <property type="project" value="UniProtKB-UniRule"/>
</dbReference>
<evidence type="ECO:0000256" key="12">
    <source>
        <dbReference type="PIRSR" id="PIRSR606262-3"/>
    </source>
</evidence>
<dbReference type="InParanoid" id="A0A165HNV0"/>
<dbReference type="SUPFAM" id="SSF53927">
    <property type="entry name" value="Cytidine deaminase-like"/>
    <property type="match status" value="1"/>
</dbReference>
<proteinExistence type="inferred from homology"/>
<keyword evidence="6 13" id="KW-0378">Hydrolase</keyword>
<feature type="active site" description="Proton donor" evidence="10">
    <location>
        <position position="75"/>
    </location>
</feature>
<evidence type="ECO:0000256" key="1">
    <source>
        <dbReference type="ARBA" id="ARBA00001947"/>
    </source>
</evidence>